<dbReference type="Proteomes" id="UP000054538">
    <property type="component" value="Unassembled WGS sequence"/>
</dbReference>
<reference evidence="3" key="2">
    <citation type="submission" date="2015-01" db="EMBL/GenBank/DDBJ databases">
        <title>Evolutionary Origins and Diversification of the Mycorrhizal Mutualists.</title>
        <authorList>
            <consortium name="DOE Joint Genome Institute"/>
            <consortium name="Mycorrhizal Genomics Consortium"/>
            <person name="Kohler A."/>
            <person name="Kuo A."/>
            <person name="Nagy L.G."/>
            <person name="Floudas D."/>
            <person name="Copeland A."/>
            <person name="Barry K.W."/>
            <person name="Cichocki N."/>
            <person name="Veneault-Fourrey C."/>
            <person name="LaButti K."/>
            <person name="Lindquist E.A."/>
            <person name="Lipzen A."/>
            <person name="Lundell T."/>
            <person name="Morin E."/>
            <person name="Murat C."/>
            <person name="Riley R."/>
            <person name="Ohm R."/>
            <person name="Sun H."/>
            <person name="Tunlid A."/>
            <person name="Henrissat B."/>
            <person name="Grigoriev I.V."/>
            <person name="Hibbett D.S."/>
            <person name="Martin F."/>
        </authorList>
    </citation>
    <scope>NUCLEOTIDE SEQUENCE [LARGE SCALE GENOMIC DNA]</scope>
    <source>
        <strain evidence="3">Ve08.2h10</strain>
    </source>
</reference>
<accession>A0A0D0D5I7</accession>
<dbReference type="InParanoid" id="A0A0D0D5I7"/>
<keyword evidence="3" id="KW-1185">Reference proteome</keyword>
<sequence length="82" mass="9020">MGKQARGRGLDDEGSEKEEADGRRQTQSEVVCNPKDSGVQQARKKVRKRKPDGKDAQEAPKPIAQPRPSRSCQDGSTCPESR</sequence>
<proteinExistence type="predicted"/>
<protein>
    <submittedName>
        <fullName evidence="2">Uncharacterized protein</fullName>
    </submittedName>
</protein>
<evidence type="ECO:0000313" key="3">
    <source>
        <dbReference type="Proteomes" id="UP000054538"/>
    </source>
</evidence>
<dbReference type="AlphaFoldDB" id="A0A0D0D5I7"/>
<evidence type="ECO:0000256" key="1">
    <source>
        <dbReference type="SAM" id="MobiDB-lite"/>
    </source>
</evidence>
<organism evidence="2 3">
    <name type="scientific">Paxillus rubicundulus Ve08.2h10</name>
    <dbReference type="NCBI Taxonomy" id="930991"/>
    <lineage>
        <taxon>Eukaryota</taxon>
        <taxon>Fungi</taxon>
        <taxon>Dikarya</taxon>
        <taxon>Basidiomycota</taxon>
        <taxon>Agaricomycotina</taxon>
        <taxon>Agaricomycetes</taxon>
        <taxon>Agaricomycetidae</taxon>
        <taxon>Boletales</taxon>
        <taxon>Paxilineae</taxon>
        <taxon>Paxillaceae</taxon>
        <taxon>Paxillus</taxon>
    </lineage>
</organism>
<dbReference type="EMBL" id="KN828188">
    <property type="protein sequence ID" value="KIK75329.1"/>
    <property type="molecule type" value="Genomic_DNA"/>
</dbReference>
<reference evidence="2 3" key="1">
    <citation type="submission" date="2014-04" db="EMBL/GenBank/DDBJ databases">
        <authorList>
            <consortium name="DOE Joint Genome Institute"/>
            <person name="Kuo A."/>
            <person name="Kohler A."/>
            <person name="Jargeat P."/>
            <person name="Nagy L.G."/>
            <person name="Floudas D."/>
            <person name="Copeland A."/>
            <person name="Barry K.W."/>
            <person name="Cichocki N."/>
            <person name="Veneault-Fourrey C."/>
            <person name="LaButti K."/>
            <person name="Lindquist E.A."/>
            <person name="Lipzen A."/>
            <person name="Lundell T."/>
            <person name="Morin E."/>
            <person name="Murat C."/>
            <person name="Sun H."/>
            <person name="Tunlid A."/>
            <person name="Henrissat B."/>
            <person name="Grigoriev I.V."/>
            <person name="Hibbett D.S."/>
            <person name="Martin F."/>
            <person name="Nordberg H.P."/>
            <person name="Cantor M.N."/>
            <person name="Hua S.X."/>
        </authorList>
    </citation>
    <scope>NUCLEOTIDE SEQUENCE [LARGE SCALE GENOMIC DNA]</scope>
    <source>
        <strain evidence="2 3">Ve08.2h10</strain>
    </source>
</reference>
<dbReference type="HOGENOM" id="CLU_2558957_0_0_1"/>
<name>A0A0D0D5I7_9AGAM</name>
<feature type="region of interest" description="Disordered" evidence="1">
    <location>
        <begin position="1"/>
        <end position="82"/>
    </location>
</feature>
<evidence type="ECO:0000313" key="2">
    <source>
        <dbReference type="EMBL" id="KIK75329.1"/>
    </source>
</evidence>
<gene>
    <name evidence="2" type="ORF">PAXRUDRAFT_19095</name>
</gene>
<feature type="compositionally biased region" description="Polar residues" evidence="1">
    <location>
        <begin position="68"/>
        <end position="82"/>
    </location>
</feature>
<feature type="compositionally biased region" description="Basic residues" evidence="1">
    <location>
        <begin position="42"/>
        <end position="51"/>
    </location>
</feature>